<feature type="transmembrane region" description="Helical" evidence="3">
    <location>
        <begin position="386"/>
        <end position="405"/>
    </location>
</feature>
<evidence type="ECO:0000256" key="1">
    <source>
        <dbReference type="ARBA" id="ARBA00005278"/>
    </source>
</evidence>
<keyword evidence="3" id="KW-1133">Transmembrane helix</keyword>
<dbReference type="Pfam" id="PF03323">
    <property type="entry name" value="GerA"/>
    <property type="match status" value="1"/>
</dbReference>
<dbReference type="InterPro" id="IPR050768">
    <property type="entry name" value="UPF0353/GerABKA_families"/>
</dbReference>
<dbReference type="PANTHER" id="PTHR22550:SF5">
    <property type="entry name" value="LEUCINE ZIPPER PROTEIN 4"/>
    <property type="match status" value="1"/>
</dbReference>
<keyword evidence="5" id="KW-1185">Reference proteome</keyword>
<accession>A0A4Z0YEY9</accession>
<dbReference type="InterPro" id="IPR004995">
    <property type="entry name" value="Spore_Ger"/>
</dbReference>
<reference evidence="4 5" key="1">
    <citation type="submission" date="2019-04" db="EMBL/GenBank/DDBJ databases">
        <authorList>
            <person name="Poehlein A."/>
            <person name="Bengelsdorf F.R."/>
            <person name="Duerre P."/>
            <person name="Daniel R."/>
        </authorList>
    </citation>
    <scope>NUCLEOTIDE SEQUENCE [LARGE SCALE GENOMIC DNA]</scope>
    <source>
        <strain evidence="4 5">BS-1</strain>
    </source>
</reference>
<keyword evidence="3" id="KW-0812">Transmembrane</keyword>
<evidence type="ECO:0000256" key="2">
    <source>
        <dbReference type="ARBA" id="ARBA00023136"/>
    </source>
</evidence>
<comment type="caution">
    <text evidence="4">The sequence shown here is derived from an EMBL/GenBank/DDBJ whole genome shotgun (WGS) entry which is preliminary data.</text>
</comment>
<dbReference type="EMBL" id="SRMQ01000001">
    <property type="protein sequence ID" value="TGJ77771.1"/>
    <property type="molecule type" value="Genomic_DNA"/>
</dbReference>
<dbReference type="GO" id="GO:0009847">
    <property type="term" value="P:spore germination"/>
    <property type="evidence" value="ECO:0007669"/>
    <property type="project" value="InterPro"/>
</dbReference>
<dbReference type="PIRSF" id="PIRSF005690">
    <property type="entry name" value="GerBA"/>
    <property type="match status" value="1"/>
</dbReference>
<dbReference type="RefSeq" id="WP_167875118.1">
    <property type="nucleotide sequence ID" value="NZ_SRMQ01000001.1"/>
</dbReference>
<evidence type="ECO:0000313" key="4">
    <source>
        <dbReference type="EMBL" id="TGJ77771.1"/>
    </source>
</evidence>
<evidence type="ECO:0000313" key="5">
    <source>
        <dbReference type="Proteomes" id="UP000297714"/>
    </source>
</evidence>
<evidence type="ECO:0000256" key="3">
    <source>
        <dbReference type="SAM" id="Phobius"/>
    </source>
</evidence>
<dbReference type="GO" id="GO:0016020">
    <property type="term" value="C:membrane"/>
    <property type="evidence" value="ECO:0007669"/>
    <property type="project" value="InterPro"/>
</dbReference>
<proteinExistence type="inferred from homology"/>
<dbReference type="Proteomes" id="UP000297714">
    <property type="component" value="Unassembled WGS sequence"/>
</dbReference>
<keyword evidence="2 3" id="KW-0472">Membrane</keyword>
<protein>
    <submittedName>
        <fullName evidence="4">Spore germination protein B1</fullName>
    </submittedName>
</protein>
<dbReference type="AlphaFoldDB" id="A0A4Z0YEY9"/>
<dbReference type="PANTHER" id="PTHR22550">
    <property type="entry name" value="SPORE GERMINATION PROTEIN"/>
    <property type="match status" value="1"/>
</dbReference>
<comment type="similarity">
    <text evidence="1">Belongs to the GerABKA family.</text>
</comment>
<sequence>MRYCGFSSNISENLRQIKNTIGNDLDFVVRVFNILSDQRILKCAVVYINEMADKSKLNSLSVELNETILSETWDGLSVEDCFVKLKTSLLCQVKVSVKADIETLYDEVLSGNTILLVDGMNQFLLLYTSGTEGRAIGETTSQTVIRGPKEAFTENLNTNISRIRRIVKDKSLKIEKMSLGEKTKTKIAILYLEGIAKEEILNELRARLNKIKVDSILDSGYIEEYIKDDPNSVFPEFLNSERPDTVSANLLEGKVAIFVEGSPYALTVPALFIDFLQVSEDYYHHYIISSFIRFVRYLALLLTLVVPALYIALTTFHQEMIPTTLLVSIAAQREGVPFPAFAEAFLMEIIFEILREAGIRMPRAVGSAISIVGALVLGQAAVQAGIISAFIVIIVSITAIASFAIPNYELSNAIRLIRFAFMILSACFGLFGIFICFVILILHLSKLKSFGVPYLTPFAPAEAIGNRDAVVRFPMWKMKYRPHVMVGAESVRVQIDPPLTDKRKDQEIF</sequence>
<name>A0A4Z0YEY9_9FIRM</name>
<feature type="transmembrane region" description="Helical" evidence="3">
    <location>
        <begin position="417"/>
        <end position="444"/>
    </location>
</feature>
<feature type="transmembrane region" description="Helical" evidence="3">
    <location>
        <begin position="294"/>
        <end position="316"/>
    </location>
</feature>
<gene>
    <name evidence="4" type="primary">gerBA_1</name>
    <name evidence="4" type="ORF">CAGA_01730</name>
</gene>
<organism evidence="4 5">
    <name type="scientific">Caproiciproducens galactitolivorans</name>
    <dbReference type="NCBI Taxonomy" id="642589"/>
    <lineage>
        <taxon>Bacteria</taxon>
        <taxon>Bacillati</taxon>
        <taxon>Bacillota</taxon>
        <taxon>Clostridia</taxon>
        <taxon>Eubacteriales</taxon>
        <taxon>Acutalibacteraceae</taxon>
        <taxon>Caproiciproducens</taxon>
    </lineage>
</organism>